<proteinExistence type="predicted"/>
<evidence type="ECO:0000313" key="1">
    <source>
        <dbReference type="EMBL" id="KAJ8352877.1"/>
    </source>
</evidence>
<name>A0A9Q1F7W7_SYNKA</name>
<reference evidence="1" key="1">
    <citation type="journal article" date="2023" name="Science">
        <title>Genome structures resolve the early diversification of teleost fishes.</title>
        <authorList>
            <person name="Parey E."/>
            <person name="Louis A."/>
            <person name="Montfort J."/>
            <person name="Bouchez O."/>
            <person name="Roques C."/>
            <person name="Iampietro C."/>
            <person name="Lluch J."/>
            <person name="Castinel A."/>
            <person name="Donnadieu C."/>
            <person name="Desvignes T."/>
            <person name="Floi Bucao C."/>
            <person name="Jouanno E."/>
            <person name="Wen M."/>
            <person name="Mejri S."/>
            <person name="Dirks R."/>
            <person name="Jansen H."/>
            <person name="Henkel C."/>
            <person name="Chen W.J."/>
            <person name="Zahm M."/>
            <person name="Cabau C."/>
            <person name="Klopp C."/>
            <person name="Thompson A.W."/>
            <person name="Robinson-Rechavi M."/>
            <person name="Braasch I."/>
            <person name="Lecointre G."/>
            <person name="Bobe J."/>
            <person name="Postlethwait J.H."/>
            <person name="Berthelot C."/>
            <person name="Roest Crollius H."/>
            <person name="Guiguen Y."/>
        </authorList>
    </citation>
    <scope>NUCLEOTIDE SEQUENCE</scope>
    <source>
        <strain evidence="1">WJC10195</strain>
    </source>
</reference>
<keyword evidence="2" id="KW-1185">Reference proteome</keyword>
<organism evidence="1 2">
    <name type="scientific">Synaphobranchus kaupii</name>
    <name type="common">Kaup's arrowtooth eel</name>
    <dbReference type="NCBI Taxonomy" id="118154"/>
    <lineage>
        <taxon>Eukaryota</taxon>
        <taxon>Metazoa</taxon>
        <taxon>Chordata</taxon>
        <taxon>Craniata</taxon>
        <taxon>Vertebrata</taxon>
        <taxon>Euteleostomi</taxon>
        <taxon>Actinopterygii</taxon>
        <taxon>Neopterygii</taxon>
        <taxon>Teleostei</taxon>
        <taxon>Anguilliformes</taxon>
        <taxon>Synaphobranchidae</taxon>
        <taxon>Synaphobranchus</taxon>
    </lineage>
</organism>
<comment type="caution">
    <text evidence="1">The sequence shown here is derived from an EMBL/GenBank/DDBJ whole genome shotgun (WGS) entry which is preliminary data.</text>
</comment>
<sequence>MKKNPIRVLKSALYELRKPQRSQENGSHYRKRPGPSAALGLIPFVLRFPAFCVRQTVERFGRVLGSVERSQCAHDESEH</sequence>
<dbReference type="Proteomes" id="UP001152622">
    <property type="component" value="Chromosome 8"/>
</dbReference>
<accession>A0A9Q1F7W7</accession>
<gene>
    <name evidence="1" type="ORF">SKAU_G00243530</name>
</gene>
<protein>
    <submittedName>
        <fullName evidence="1">Uncharacterized protein</fullName>
    </submittedName>
</protein>
<evidence type="ECO:0000313" key="2">
    <source>
        <dbReference type="Proteomes" id="UP001152622"/>
    </source>
</evidence>
<dbReference type="AlphaFoldDB" id="A0A9Q1F7W7"/>
<dbReference type="EMBL" id="JAINUF010000008">
    <property type="protein sequence ID" value="KAJ8352877.1"/>
    <property type="molecule type" value="Genomic_DNA"/>
</dbReference>